<dbReference type="Proteomes" id="UP000270626">
    <property type="component" value="Unassembled WGS sequence"/>
</dbReference>
<keyword evidence="1" id="KW-0732">Signal</keyword>
<dbReference type="EMBL" id="RBXP01000016">
    <property type="protein sequence ID" value="RKT51057.1"/>
    <property type="molecule type" value="Genomic_DNA"/>
</dbReference>
<organism evidence="2 3">
    <name type="scientific">Azonexus fungiphilus</name>
    <dbReference type="NCBI Taxonomy" id="146940"/>
    <lineage>
        <taxon>Bacteria</taxon>
        <taxon>Pseudomonadati</taxon>
        <taxon>Pseudomonadota</taxon>
        <taxon>Betaproteobacteria</taxon>
        <taxon>Rhodocyclales</taxon>
        <taxon>Azonexaceae</taxon>
        <taxon>Azonexus</taxon>
    </lineage>
</organism>
<sequence>MKKSLIALALVGAFAAPSAVQVAAAAEEASPHTITGNVTLASSYRFRGIDQTFGKPALQGGIDYSHASGFYAGNWNSNVSSGAGFPDGNLEMDFYGGYRTTFGDFGLDLGAILYYYPGSEGGVLDARADDDSVTNKEIYLGASWKFISVKYSYSIDDYFSLRGTANNAGKSTKGTSYLETNLNYDLGDGWGVNGHIGHLSAKNIRKGSYTDWKVGVTKDVSGWVFGLSYIDTNAAGSCTKGEFYCFTNSNSAEAGALDVGDKTKDAGRGIAVLSVTKSF</sequence>
<name>A0A495VQY4_9RHOO</name>
<dbReference type="InterPro" id="IPR010239">
    <property type="entry name" value="CHP02001"/>
</dbReference>
<evidence type="ECO:0000313" key="2">
    <source>
        <dbReference type="EMBL" id="RKT51057.1"/>
    </source>
</evidence>
<dbReference type="OrthoDB" id="9793561at2"/>
<evidence type="ECO:0000256" key="1">
    <source>
        <dbReference type="SAM" id="SignalP"/>
    </source>
</evidence>
<reference evidence="2 3" key="1">
    <citation type="submission" date="2018-10" db="EMBL/GenBank/DDBJ databases">
        <title>Genomic Encyclopedia of Type Strains, Phase IV (KMG-IV): sequencing the most valuable type-strain genomes for metagenomic binning, comparative biology and taxonomic classification.</title>
        <authorList>
            <person name="Goeker M."/>
        </authorList>
    </citation>
    <scope>NUCLEOTIDE SEQUENCE [LARGE SCALE GENOMIC DNA]</scope>
    <source>
        <strain evidence="2 3">DSM 23841</strain>
    </source>
</reference>
<dbReference type="NCBIfam" id="TIGR02001">
    <property type="entry name" value="gcw_chp"/>
    <property type="match status" value="1"/>
</dbReference>
<keyword evidence="3" id="KW-1185">Reference proteome</keyword>
<dbReference type="AlphaFoldDB" id="A0A495VQY4"/>
<protein>
    <submittedName>
        <fullName evidence="2">Uncharacterized protein (TIGR02001 family)</fullName>
    </submittedName>
</protein>
<gene>
    <name evidence="2" type="ORF">DFR40_2264</name>
</gene>
<dbReference type="RefSeq" id="WP_121458592.1">
    <property type="nucleotide sequence ID" value="NZ_RBXP01000016.1"/>
</dbReference>
<proteinExistence type="predicted"/>
<feature type="signal peptide" evidence="1">
    <location>
        <begin position="1"/>
        <end position="25"/>
    </location>
</feature>
<comment type="caution">
    <text evidence="2">The sequence shown here is derived from an EMBL/GenBank/DDBJ whole genome shotgun (WGS) entry which is preliminary data.</text>
</comment>
<feature type="chain" id="PRO_5019733581" evidence="1">
    <location>
        <begin position="26"/>
        <end position="279"/>
    </location>
</feature>
<evidence type="ECO:0000313" key="3">
    <source>
        <dbReference type="Proteomes" id="UP000270626"/>
    </source>
</evidence>
<accession>A0A495VQY4</accession>
<dbReference type="Pfam" id="PF09694">
    <property type="entry name" value="Gcw_chp"/>
    <property type="match status" value="1"/>
</dbReference>